<sequence length="194" mass="22124">MKKGFCILMILCAALMVVSCDKTKSYTEHLKDERKAIDRLIDHEGFKILKHYPSDGVFKENEFVKLDNDVYLNVIDSGNGNRAVLGTTRVLCRFIANNIMDTDTAQMMVDNLSSKYNNIWGFPTEFIFGYNVYSGDSRSYDPDLFVGEGLATALYHVGEGATVKMIVPFKRMGSYFQSSYVPVYFSKVRYTFEK</sequence>
<dbReference type="Gene3D" id="3.10.50.40">
    <property type="match status" value="1"/>
</dbReference>
<dbReference type="InterPro" id="IPR046357">
    <property type="entry name" value="PPIase_dom_sf"/>
</dbReference>
<accession>A0A6G1ZIX1</accession>
<reference evidence="2" key="1">
    <citation type="journal article" date="2019" name="Nat. Med.">
        <title>A library of human gut bacterial isolates paired with longitudinal multiomics data enables mechanistic microbiome research.</title>
        <authorList>
            <person name="Poyet M."/>
            <person name="Groussin M."/>
            <person name="Gibbons S.M."/>
            <person name="Avila-Pacheco J."/>
            <person name="Jiang X."/>
            <person name="Kearney S.M."/>
            <person name="Perrotta A.R."/>
            <person name="Berdy B."/>
            <person name="Zhao S."/>
            <person name="Lieberman T.D."/>
            <person name="Swanson P.K."/>
            <person name="Smith M."/>
            <person name="Roesemann S."/>
            <person name="Alexander J.E."/>
            <person name="Rich S.A."/>
            <person name="Livny J."/>
            <person name="Vlamakis H."/>
            <person name="Clish C."/>
            <person name="Bullock K."/>
            <person name="Deik A."/>
            <person name="Scott J."/>
            <person name="Pierce K.A."/>
            <person name="Xavier R.J."/>
            <person name="Alm E.J."/>
        </authorList>
    </citation>
    <scope>NUCLEOTIDE SEQUENCE</scope>
    <source>
        <strain evidence="2">BIOML-A4</strain>
    </source>
</reference>
<evidence type="ECO:0000256" key="1">
    <source>
        <dbReference type="SAM" id="SignalP"/>
    </source>
</evidence>
<dbReference type="RefSeq" id="WP_010802575.1">
    <property type="nucleotide sequence ID" value="NZ_AP031410.1"/>
</dbReference>
<name>A0A6G1ZIX1_9BACT</name>
<dbReference type="GO" id="GO:0003755">
    <property type="term" value="F:peptidyl-prolyl cis-trans isomerase activity"/>
    <property type="evidence" value="ECO:0007669"/>
    <property type="project" value="InterPro"/>
</dbReference>
<evidence type="ECO:0000313" key="2">
    <source>
        <dbReference type="EMBL" id="MRY13718.1"/>
    </source>
</evidence>
<dbReference type="EMBL" id="WKLP01000034">
    <property type="protein sequence ID" value="MRY13718.1"/>
    <property type="molecule type" value="Genomic_DNA"/>
</dbReference>
<organism evidence="2">
    <name type="scientific">Parabacteroides goldsteinii</name>
    <dbReference type="NCBI Taxonomy" id="328812"/>
    <lineage>
        <taxon>Bacteria</taxon>
        <taxon>Pseudomonadati</taxon>
        <taxon>Bacteroidota</taxon>
        <taxon>Bacteroidia</taxon>
        <taxon>Bacteroidales</taxon>
        <taxon>Tannerellaceae</taxon>
        <taxon>Parabacteroides</taxon>
    </lineage>
</organism>
<comment type="caution">
    <text evidence="2">The sequence shown here is derived from an EMBL/GenBank/DDBJ whole genome shotgun (WGS) entry which is preliminary data.</text>
</comment>
<keyword evidence="1" id="KW-0732">Signal</keyword>
<proteinExistence type="predicted"/>
<feature type="signal peptide" evidence="1">
    <location>
        <begin position="1"/>
        <end position="19"/>
    </location>
</feature>
<feature type="chain" id="PRO_5026146314" evidence="1">
    <location>
        <begin position="20"/>
        <end position="194"/>
    </location>
</feature>
<dbReference type="AlphaFoldDB" id="A0A6G1ZIX1"/>
<gene>
    <name evidence="2" type="ORF">GKE01_19930</name>
</gene>
<dbReference type="InterPro" id="IPR032252">
    <property type="entry name" value="DUF4827"/>
</dbReference>
<protein>
    <submittedName>
        <fullName evidence="2">DUF4827 family protein</fullName>
    </submittedName>
</protein>
<dbReference type="Pfam" id="PF16109">
    <property type="entry name" value="DUF4827"/>
    <property type="match status" value="1"/>
</dbReference>
<dbReference type="PROSITE" id="PS51257">
    <property type="entry name" value="PROKAR_LIPOPROTEIN"/>
    <property type="match status" value="1"/>
</dbReference>